<keyword evidence="2" id="KW-1185">Reference proteome</keyword>
<dbReference type="RefSeq" id="WP_305990503.1">
    <property type="nucleotide sequence ID" value="NZ_JAVAMP010000001.1"/>
</dbReference>
<dbReference type="EMBL" id="JAVAMP010000001">
    <property type="protein sequence ID" value="MDP5273219.1"/>
    <property type="molecule type" value="Genomic_DNA"/>
</dbReference>
<gene>
    <name evidence="1" type="ORF">Q5Y73_03815</name>
</gene>
<organism evidence="1 2">
    <name type="scientific">Chengkuizengella axinellae</name>
    <dbReference type="NCBI Taxonomy" id="3064388"/>
    <lineage>
        <taxon>Bacteria</taxon>
        <taxon>Bacillati</taxon>
        <taxon>Bacillota</taxon>
        <taxon>Bacilli</taxon>
        <taxon>Bacillales</taxon>
        <taxon>Paenibacillaceae</taxon>
        <taxon>Chengkuizengella</taxon>
    </lineage>
</organism>
<reference evidence="1 2" key="1">
    <citation type="submission" date="2023-08" db="EMBL/GenBank/DDBJ databases">
        <authorList>
            <person name="Park J.-S."/>
        </authorList>
    </citation>
    <scope>NUCLEOTIDE SEQUENCE [LARGE SCALE GENOMIC DNA]</scope>
    <source>
        <strain evidence="1 2">2205SS18-9</strain>
    </source>
</reference>
<proteinExistence type="predicted"/>
<evidence type="ECO:0000313" key="1">
    <source>
        <dbReference type="EMBL" id="MDP5273219.1"/>
    </source>
</evidence>
<name>A0ABT9IV27_9BACL</name>
<protein>
    <submittedName>
        <fullName evidence="1">Uncharacterized protein</fullName>
    </submittedName>
</protein>
<dbReference type="Proteomes" id="UP001231941">
    <property type="component" value="Unassembled WGS sequence"/>
</dbReference>
<sequence length="60" mass="7095">MIKKRRTVNMNNVYVVNKPIEDKAEFYARFPNASREDTFKSGAVPTDRIEVEEKRMDIVF</sequence>
<evidence type="ECO:0000313" key="2">
    <source>
        <dbReference type="Proteomes" id="UP001231941"/>
    </source>
</evidence>
<comment type="caution">
    <text evidence="1">The sequence shown here is derived from an EMBL/GenBank/DDBJ whole genome shotgun (WGS) entry which is preliminary data.</text>
</comment>
<accession>A0ABT9IV27</accession>